<dbReference type="InterPro" id="IPR000515">
    <property type="entry name" value="MetI-like"/>
</dbReference>
<evidence type="ECO:0000256" key="5">
    <source>
        <dbReference type="ARBA" id="ARBA00022989"/>
    </source>
</evidence>
<dbReference type="KEGG" id="psua:FLK61_38370"/>
<dbReference type="CDD" id="cd06261">
    <property type="entry name" value="TM_PBP2"/>
    <property type="match status" value="1"/>
</dbReference>
<feature type="transmembrane region" description="Helical" evidence="7">
    <location>
        <begin position="159"/>
        <end position="177"/>
    </location>
</feature>
<keyword evidence="5 7" id="KW-1133">Transmembrane helix</keyword>
<accession>A0A859FII1</accession>
<keyword evidence="2 7" id="KW-0813">Transport</keyword>
<evidence type="ECO:0000256" key="7">
    <source>
        <dbReference type="RuleBase" id="RU363032"/>
    </source>
</evidence>
<evidence type="ECO:0000313" key="9">
    <source>
        <dbReference type="EMBL" id="QKS72492.1"/>
    </source>
</evidence>
<dbReference type="EMBL" id="CP041372">
    <property type="protein sequence ID" value="QKS72492.1"/>
    <property type="molecule type" value="Genomic_DNA"/>
</dbReference>
<feature type="domain" description="ABC transmembrane type-1" evidence="8">
    <location>
        <begin position="91"/>
        <end position="274"/>
    </location>
</feature>
<sequence length="282" mass="30977">MESLARELKVKTEEQSPSIDYYAELSRRKKYVMKSHLVIWSILLLLVGWSWYGTGFSLSILYYGPISMTGFIVENLLRPDFTAIPQYLSPAIMTIYMSFAGMVLSVIASLFFAFMSASNTTPHKSIAFMSRSIVAFLRAVPALILGMVLVVAFGLGTLAGTLALAISGIGILGRAFADVIEEIDEKQVDAVRATGANWFQIMGQAVWPQFKSGFVAWSLYKMDLNIREAAVLGLIGAGGIGYALQGNLNLFQYDRAVVGILMIFGLILAVEFATAKIRERII</sequence>
<name>A0A859FII1_9BACI</name>
<dbReference type="RefSeq" id="WP_176010468.1">
    <property type="nucleotide sequence ID" value="NZ_CP041372.2"/>
</dbReference>
<dbReference type="InterPro" id="IPR005769">
    <property type="entry name" value="PhnE/PtxC"/>
</dbReference>
<feature type="transmembrane region" description="Helical" evidence="7">
    <location>
        <begin position="37"/>
        <end position="64"/>
    </location>
</feature>
<dbReference type="GO" id="GO:0015416">
    <property type="term" value="F:ABC-type phosphonate transporter activity"/>
    <property type="evidence" value="ECO:0007669"/>
    <property type="project" value="InterPro"/>
</dbReference>
<comment type="subcellular location">
    <subcellularLocation>
        <location evidence="1 7">Cell membrane</location>
        <topology evidence="1 7">Multi-pass membrane protein</topology>
    </subcellularLocation>
</comment>
<organism evidence="9 10">
    <name type="scientific">Paenalkalicoccus suaedae</name>
    <dbReference type="NCBI Taxonomy" id="2592382"/>
    <lineage>
        <taxon>Bacteria</taxon>
        <taxon>Bacillati</taxon>
        <taxon>Bacillota</taxon>
        <taxon>Bacilli</taxon>
        <taxon>Bacillales</taxon>
        <taxon>Bacillaceae</taxon>
        <taxon>Paenalkalicoccus</taxon>
    </lineage>
</organism>
<keyword evidence="4 7" id="KW-0812">Transmembrane</keyword>
<feature type="transmembrane region" description="Helical" evidence="7">
    <location>
        <begin position="226"/>
        <end position="244"/>
    </location>
</feature>
<gene>
    <name evidence="9" type="primary">phnE</name>
    <name evidence="9" type="ORF">FLK61_38370</name>
</gene>
<feature type="transmembrane region" description="Helical" evidence="7">
    <location>
        <begin position="135"/>
        <end position="153"/>
    </location>
</feature>
<dbReference type="NCBIfam" id="TIGR01097">
    <property type="entry name" value="PhnE"/>
    <property type="match status" value="1"/>
</dbReference>
<proteinExistence type="inferred from homology"/>
<reference evidence="10" key="1">
    <citation type="submission" date="2019-07" db="EMBL/GenBank/DDBJ databases">
        <title>Bacillus alkalisoli sp. nov. isolated from saline soil.</title>
        <authorList>
            <person name="Sun J.-Q."/>
            <person name="Xu L."/>
        </authorList>
    </citation>
    <scope>NUCLEOTIDE SEQUENCE [LARGE SCALE GENOMIC DNA]</scope>
    <source>
        <strain evidence="10">M4U3P1</strain>
    </source>
</reference>
<dbReference type="PANTHER" id="PTHR30043:SF1">
    <property type="entry name" value="ABC TRANSPORT SYSTEM PERMEASE PROTEIN P69"/>
    <property type="match status" value="1"/>
</dbReference>
<keyword evidence="3" id="KW-1003">Cell membrane</keyword>
<dbReference type="InterPro" id="IPR035906">
    <property type="entry name" value="MetI-like_sf"/>
</dbReference>
<dbReference type="AlphaFoldDB" id="A0A859FII1"/>
<protein>
    <submittedName>
        <fullName evidence="9">Phosphonate ABC transporter, permease protein PhnE</fullName>
    </submittedName>
</protein>
<feature type="transmembrane region" description="Helical" evidence="7">
    <location>
        <begin position="256"/>
        <end position="275"/>
    </location>
</feature>
<evidence type="ECO:0000256" key="2">
    <source>
        <dbReference type="ARBA" id="ARBA00022448"/>
    </source>
</evidence>
<dbReference type="Proteomes" id="UP000318138">
    <property type="component" value="Chromosome"/>
</dbReference>
<evidence type="ECO:0000256" key="6">
    <source>
        <dbReference type="ARBA" id="ARBA00023136"/>
    </source>
</evidence>
<evidence type="ECO:0000259" key="8">
    <source>
        <dbReference type="PROSITE" id="PS50928"/>
    </source>
</evidence>
<keyword evidence="10" id="KW-1185">Reference proteome</keyword>
<dbReference type="PROSITE" id="PS50928">
    <property type="entry name" value="ABC_TM1"/>
    <property type="match status" value="1"/>
</dbReference>
<evidence type="ECO:0000256" key="3">
    <source>
        <dbReference type="ARBA" id="ARBA00022475"/>
    </source>
</evidence>
<dbReference type="Gene3D" id="1.10.3720.10">
    <property type="entry name" value="MetI-like"/>
    <property type="match status" value="1"/>
</dbReference>
<keyword evidence="6 7" id="KW-0472">Membrane</keyword>
<evidence type="ECO:0000256" key="1">
    <source>
        <dbReference type="ARBA" id="ARBA00004651"/>
    </source>
</evidence>
<dbReference type="Pfam" id="PF00528">
    <property type="entry name" value="BPD_transp_1"/>
    <property type="match status" value="1"/>
</dbReference>
<dbReference type="GO" id="GO:0005886">
    <property type="term" value="C:plasma membrane"/>
    <property type="evidence" value="ECO:0007669"/>
    <property type="project" value="UniProtKB-SubCell"/>
</dbReference>
<evidence type="ECO:0000313" key="10">
    <source>
        <dbReference type="Proteomes" id="UP000318138"/>
    </source>
</evidence>
<comment type="similarity">
    <text evidence="7">Belongs to the binding-protein-dependent transport system permease family.</text>
</comment>
<feature type="transmembrane region" description="Helical" evidence="7">
    <location>
        <begin position="84"/>
        <end position="114"/>
    </location>
</feature>
<evidence type="ECO:0000256" key="4">
    <source>
        <dbReference type="ARBA" id="ARBA00022692"/>
    </source>
</evidence>
<dbReference type="PANTHER" id="PTHR30043">
    <property type="entry name" value="PHOSPHONATES TRANSPORT SYSTEM PERMEASE PROTEIN"/>
    <property type="match status" value="1"/>
</dbReference>
<dbReference type="SUPFAM" id="SSF161098">
    <property type="entry name" value="MetI-like"/>
    <property type="match status" value="1"/>
</dbReference>